<feature type="transmembrane region" description="Helical" evidence="1">
    <location>
        <begin position="193"/>
        <end position="218"/>
    </location>
</feature>
<gene>
    <name evidence="2" type="ORF">GCM10011452_22650</name>
</gene>
<keyword evidence="1" id="KW-0812">Transmembrane</keyword>
<feature type="transmembrane region" description="Helical" evidence="1">
    <location>
        <begin position="155"/>
        <end position="172"/>
    </location>
</feature>
<dbReference type="Proteomes" id="UP000628984">
    <property type="component" value="Unassembled WGS sequence"/>
</dbReference>
<reference evidence="2" key="2">
    <citation type="submission" date="2020-09" db="EMBL/GenBank/DDBJ databases">
        <authorList>
            <person name="Sun Q."/>
            <person name="Kim S."/>
        </authorList>
    </citation>
    <scope>NUCLEOTIDE SEQUENCE</scope>
    <source>
        <strain evidence="2">KCTC 23714</strain>
    </source>
</reference>
<protein>
    <recommendedName>
        <fullName evidence="4">MFS transporter</fullName>
    </recommendedName>
</protein>
<sequence length="370" mass="37640">MTEAAQGRMLLLMVGIATFFFMGGLQAVYGPALPVLAREMQVSLAEVSVLFTVHWVGSAGGVAAMFLLGNRMTPRRLLLALLTGAVLLGAGLGWGATLAGAFMAGLGQGCAAVVFNPRLLAAFGARGPAMLNLINAVFGAGAILAPLAFVAVGGAYGLVFLALALAFALTLIRARDVCRVEVPVGGAPLRPDFTILTLGAFGIGFEASLIGLGPAALVQAGATEVHAAELLSAFFVTFLIARVVMTLVAHMIGSFAQYVLSVAGVALTMAGAVVLPPDWLFVLSGAFAATIFPAYFVEGVARMGSGPRVAPLIIAGGLVGGIGMPFVLARVTEGLGPRGFFLVLAVMATAVVIGALASRVLNREAEASRA</sequence>
<evidence type="ECO:0000256" key="1">
    <source>
        <dbReference type="SAM" id="Phobius"/>
    </source>
</evidence>
<evidence type="ECO:0000313" key="3">
    <source>
        <dbReference type="Proteomes" id="UP000628984"/>
    </source>
</evidence>
<keyword evidence="1" id="KW-1133">Transmembrane helix</keyword>
<organism evidence="2 3">
    <name type="scientific">Gemmobacter lanyuensis</name>
    <dbReference type="NCBI Taxonomy" id="1054497"/>
    <lineage>
        <taxon>Bacteria</taxon>
        <taxon>Pseudomonadati</taxon>
        <taxon>Pseudomonadota</taxon>
        <taxon>Alphaproteobacteria</taxon>
        <taxon>Rhodobacterales</taxon>
        <taxon>Paracoccaceae</taxon>
        <taxon>Gemmobacter</taxon>
    </lineage>
</organism>
<proteinExistence type="predicted"/>
<feature type="transmembrane region" description="Helical" evidence="1">
    <location>
        <begin position="9"/>
        <end position="29"/>
    </location>
</feature>
<dbReference type="InterPro" id="IPR036259">
    <property type="entry name" value="MFS_trans_sf"/>
</dbReference>
<feature type="transmembrane region" description="Helical" evidence="1">
    <location>
        <begin position="255"/>
        <end position="273"/>
    </location>
</feature>
<feature type="transmembrane region" description="Helical" evidence="1">
    <location>
        <begin position="230"/>
        <end position="248"/>
    </location>
</feature>
<keyword evidence="1" id="KW-0472">Membrane</keyword>
<feature type="transmembrane region" description="Helical" evidence="1">
    <location>
        <begin position="77"/>
        <end position="96"/>
    </location>
</feature>
<feature type="transmembrane region" description="Helical" evidence="1">
    <location>
        <begin position="340"/>
        <end position="361"/>
    </location>
</feature>
<dbReference type="EMBL" id="BMYQ01000006">
    <property type="protein sequence ID" value="GGW33590.1"/>
    <property type="molecule type" value="Genomic_DNA"/>
</dbReference>
<feature type="transmembrane region" description="Helical" evidence="1">
    <location>
        <begin position="130"/>
        <end position="149"/>
    </location>
</feature>
<feature type="transmembrane region" description="Helical" evidence="1">
    <location>
        <begin position="102"/>
        <end position="123"/>
    </location>
</feature>
<comment type="caution">
    <text evidence="2">The sequence shown here is derived from an EMBL/GenBank/DDBJ whole genome shotgun (WGS) entry which is preliminary data.</text>
</comment>
<keyword evidence="3" id="KW-1185">Reference proteome</keyword>
<feature type="transmembrane region" description="Helical" evidence="1">
    <location>
        <begin position="309"/>
        <end position="328"/>
    </location>
</feature>
<dbReference type="Gene3D" id="1.20.1250.20">
    <property type="entry name" value="MFS general substrate transporter like domains"/>
    <property type="match status" value="1"/>
</dbReference>
<reference evidence="2" key="1">
    <citation type="journal article" date="2014" name="Int. J. Syst. Evol. Microbiol.">
        <title>Complete genome sequence of Corynebacterium casei LMG S-19264T (=DSM 44701T), isolated from a smear-ripened cheese.</title>
        <authorList>
            <consortium name="US DOE Joint Genome Institute (JGI-PGF)"/>
            <person name="Walter F."/>
            <person name="Albersmeier A."/>
            <person name="Kalinowski J."/>
            <person name="Ruckert C."/>
        </authorList>
    </citation>
    <scope>NUCLEOTIDE SEQUENCE</scope>
    <source>
        <strain evidence="2">KCTC 23714</strain>
    </source>
</reference>
<dbReference type="AlphaFoldDB" id="A0A918IUZ4"/>
<feature type="transmembrane region" description="Helical" evidence="1">
    <location>
        <begin position="49"/>
        <end position="68"/>
    </location>
</feature>
<name>A0A918IUZ4_9RHOB</name>
<dbReference type="SUPFAM" id="SSF103473">
    <property type="entry name" value="MFS general substrate transporter"/>
    <property type="match status" value="1"/>
</dbReference>
<evidence type="ECO:0000313" key="2">
    <source>
        <dbReference type="EMBL" id="GGW33590.1"/>
    </source>
</evidence>
<feature type="transmembrane region" description="Helical" evidence="1">
    <location>
        <begin position="279"/>
        <end position="297"/>
    </location>
</feature>
<evidence type="ECO:0008006" key="4">
    <source>
        <dbReference type="Google" id="ProtNLM"/>
    </source>
</evidence>
<dbReference type="RefSeq" id="WP_189633973.1">
    <property type="nucleotide sequence ID" value="NZ_BMYQ01000006.1"/>
</dbReference>
<accession>A0A918IUZ4</accession>